<organism evidence="1 2">
    <name type="scientific">Romanomermis culicivorax</name>
    <name type="common">Nematode worm</name>
    <dbReference type="NCBI Taxonomy" id="13658"/>
    <lineage>
        <taxon>Eukaryota</taxon>
        <taxon>Metazoa</taxon>
        <taxon>Ecdysozoa</taxon>
        <taxon>Nematoda</taxon>
        <taxon>Enoplea</taxon>
        <taxon>Dorylaimia</taxon>
        <taxon>Mermithida</taxon>
        <taxon>Mermithoidea</taxon>
        <taxon>Mermithidae</taxon>
        <taxon>Romanomermis</taxon>
    </lineage>
</organism>
<dbReference type="Proteomes" id="UP000887565">
    <property type="component" value="Unplaced"/>
</dbReference>
<dbReference type="WBParaSite" id="nRc.2.0.1.t15674-RA">
    <property type="protein sequence ID" value="nRc.2.0.1.t15674-RA"/>
    <property type="gene ID" value="nRc.2.0.1.g15674"/>
</dbReference>
<keyword evidence="1" id="KW-1185">Reference proteome</keyword>
<sequence>MLRAQLFVAINKRFNVKPNHINKGDFDKDNQRVVDMINSGNSKKLTMFSDFIGATYLENGRFQSINLSVKGDDHREFRTYMAMPKVKDGETFLNPH</sequence>
<protein>
    <submittedName>
        <fullName evidence="2">Uncharacterized protein</fullName>
    </submittedName>
</protein>
<dbReference type="AlphaFoldDB" id="A0A915IQI0"/>
<evidence type="ECO:0000313" key="1">
    <source>
        <dbReference type="Proteomes" id="UP000887565"/>
    </source>
</evidence>
<proteinExistence type="predicted"/>
<name>A0A915IQI0_ROMCU</name>
<accession>A0A915IQI0</accession>
<reference evidence="2" key="1">
    <citation type="submission" date="2022-11" db="UniProtKB">
        <authorList>
            <consortium name="WormBaseParasite"/>
        </authorList>
    </citation>
    <scope>IDENTIFICATION</scope>
</reference>
<evidence type="ECO:0000313" key="2">
    <source>
        <dbReference type="WBParaSite" id="nRc.2.0.1.t15674-RA"/>
    </source>
</evidence>